<evidence type="ECO:0000313" key="3">
    <source>
        <dbReference type="Proteomes" id="UP000053675"/>
    </source>
</evidence>
<evidence type="ECO:0000259" key="1">
    <source>
        <dbReference type="Pfam" id="PF07883"/>
    </source>
</evidence>
<dbReference type="InterPro" id="IPR013096">
    <property type="entry name" value="Cupin_2"/>
</dbReference>
<reference evidence="2 3" key="1">
    <citation type="submission" date="2014-05" db="EMBL/GenBank/DDBJ databases">
        <title>Draft Genome Sequence of Nitratireductor basaltis Strain UMTGB225, A Marine Bacterium Isolated from Green Barrel Tunicate.</title>
        <authorList>
            <person name="Gan H.Y."/>
        </authorList>
    </citation>
    <scope>NUCLEOTIDE SEQUENCE [LARGE SCALE GENOMIC DNA]</scope>
    <source>
        <strain evidence="2 3">UMTGB225</strain>
    </source>
</reference>
<protein>
    <recommendedName>
        <fullName evidence="1">Cupin type-2 domain-containing protein</fullName>
    </recommendedName>
</protein>
<comment type="caution">
    <text evidence="2">The sequence shown here is derived from an EMBL/GenBank/DDBJ whole genome shotgun (WGS) entry which is preliminary data.</text>
</comment>
<dbReference type="InterPro" id="IPR014710">
    <property type="entry name" value="RmlC-like_jellyroll"/>
</dbReference>
<dbReference type="PANTHER" id="PTHR36440:SF1">
    <property type="entry name" value="PUTATIVE (AFU_ORTHOLOGUE AFUA_8G07350)-RELATED"/>
    <property type="match status" value="1"/>
</dbReference>
<dbReference type="eggNOG" id="COG0662">
    <property type="taxonomic scope" value="Bacteria"/>
</dbReference>
<dbReference type="RefSeq" id="WP_036486744.1">
    <property type="nucleotide sequence ID" value="NZ_JMQM01000003.1"/>
</dbReference>
<organism evidence="2 3">
    <name type="scientific">Nitratireductor basaltis</name>
    <dbReference type="NCBI Taxonomy" id="472175"/>
    <lineage>
        <taxon>Bacteria</taxon>
        <taxon>Pseudomonadati</taxon>
        <taxon>Pseudomonadota</taxon>
        <taxon>Alphaproteobacteria</taxon>
        <taxon>Hyphomicrobiales</taxon>
        <taxon>Phyllobacteriaceae</taxon>
        <taxon>Nitratireductor</taxon>
    </lineage>
</organism>
<dbReference type="OrthoDB" id="9798709at2"/>
<keyword evidence="3" id="KW-1185">Reference proteome</keyword>
<dbReference type="STRING" id="472175.EL18_03323"/>
<gene>
    <name evidence="2" type="ORF">EL18_03323</name>
</gene>
<dbReference type="Gene3D" id="2.60.120.10">
    <property type="entry name" value="Jelly Rolls"/>
    <property type="match status" value="1"/>
</dbReference>
<dbReference type="PANTHER" id="PTHR36440">
    <property type="entry name" value="PUTATIVE (AFU_ORTHOLOGUE AFUA_8G07350)-RELATED"/>
    <property type="match status" value="1"/>
</dbReference>
<dbReference type="AlphaFoldDB" id="A0A084U577"/>
<accession>A0A084U577</accession>
<dbReference type="Proteomes" id="UP000053675">
    <property type="component" value="Unassembled WGS sequence"/>
</dbReference>
<dbReference type="PATRIC" id="fig|472175.3.peg.3320"/>
<proteinExistence type="predicted"/>
<dbReference type="Pfam" id="PF07883">
    <property type="entry name" value="Cupin_2"/>
    <property type="match status" value="1"/>
</dbReference>
<evidence type="ECO:0000313" key="2">
    <source>
        <dbReference type="EMBL" id="KFB08113.1"/>
    </source>
</evidence>
<dbReference type="InterPro" id="IPR053146">
    <property type="entry name" value="QDO-like"/>
</dbReference>
<dbReference type="EMBL" id="JMQM01000003">
    <property type="protein sequence ID" value="KFB08113.1"/>
    <property type="molecule type" value="Genomic_DNA"/>
</dbReference>
<sequence length="149" mass="16217">MEQLLKETQPISWNGVTYKTLLDGLGSGGAMSIVDSISPPGFGPPRHIHDAEDEAFVLLTGRCRFWMEGETFERGAGAAVFVPRGKEHTFQVVGDEPCRHLLILTPSGFENFFADMAAGAFRIPEDMGDVEEAAARHNLRFTGPPLGAE</sequence>
<feature type="domain" description="Cupin type-2" evidence="1">
    <location>
        <begin position="39"/>
        <end position="103"/>
    </location>
</feature>
<dbReference type="SUPFAM" id="SSF51182">
    <property type="entry name" value="RmlC-like cupins"/>
    <property type="match status" value="1"/>
</dbReference>
<dbReference type="InterPro" id="IPR011051">
    <property type="entry name" value="RmlC_Cupin_sf"/>
</dbReference>
<name>A0A084U577_9HYPH</name>